<sequence>MPHAVPDGSDDNDGDDPFDELHDLGDGDEEEVEDEDIATLEQAIAAVAALRSNSAEPAPDMVVPATDVAVPAANVAVPAADVGVPAADVAVPAADVVVAVPAVDVMSMVLRPQNLQPQLPNARGDHMSCCLKCNVWMLWTRGSANAKFCRTTPLTLRGWISQKEELLQAARDAIKFGRRIKGWQPHSAAGAPKL</sequence>
<feature type="compositionally biased region" description="Acidic residues" evidence="1">
    <location>
        <begin position="26"/>
        <end position="36"/>
    </location>
</feature>
<feature type="region of interest" description="Disordered" evidence="1">
    <location>
        <begin position="1"/>
        <end position="36"/>
    </location>
</feature>
<evidence type="ECO:0000256" key="1">
    <source>
        <dbReference type="SAM" id="MobiDB-lite"/>
    </source>
</evidence>
<protein>
    <submittedName>
        <fullName evidence="2">Uncharacterized protein</fullName>
    </submittedName>
</protein>
<proteinExistence type="predicted"/>
<dbReference type="AlphaFoldDB" id="A0A7S4LFL0"/>
<organism evidence="2">
    <name type="scientific">Eutreptiella gymnastica</name>
    <dbReference type="NCBI Taxonomy" id="73025"/>
    <lineage>
        <taxon>Eukaryota</taxon>
        <taxon>Discoba</taxon>
        <taxon>Euglenozoa</taxon>
        <taxon>Euglenida</taxon>
        <taxon>Spirocuta</taxon>
        <taxon>Euglenophyceae</taxon>
        <taxon>Eutreptiales</taxon>
        <taxon>Eutreptiaceae</taxon>
        <taxon>Eutreptiella</taxon>
    </lineage>
</organism>
<name>A0A7S4LFL0_9EUGL</name>
<evidence type="ECO:0000313" key="2">
    <source>
        <dbReference type="EMBL" id="CAE0825991.1"/>
    </source>
</evidence>
<accession>A0A7S4LFL0</accession>
<dbReference type="EMBL" id="HBJA01107792">
    <property type="protein sequence ID" value="CAE0825991.1"/>
    <property type="molecule type" value="Transcribed_RNA"/>
</dbReference>
<feature type="compositionally biased region" description="Acidic residues" evidence="1">
    <location>
        <begin position="8"/>
        <end position="18"/>
    </location>
</feature>
<reference evidence="2" key="1">
    <citation type="submission" date="2021-01" db="EMBL/GenBank/DDBJ databases">
        <authorList>
            <person name="Corre E."/>
            <person name="Pelletier E."/>
            <person name="Niang G."/>
            <person name="Scheremetjew M."/>
            <person name="Finn R."/>
            <person name="Kale V."/>
            <person name="Holt S."/>
            <person name="Cochrane G."/>
            <person name="Meng A."/>
            <person name="Brown T."/>
            <person name="Cohen L."/>
        </authorList>
    </citation>
    <scope>NUCLEOTIDE SEQUENCE</scope>
    <source>
        <strain evidence="2">CCMP1594</strain>
    </source>
</reference>
<gene>
    <name evidence="2" type="ORF">EGYM00163_LOCUS37243</name>
</gene>